<evidence type="ECO:0000313" key="1">
    <source>
        <dbReference type="EMBL" id="RYR33237.1"/>
    </source>
</evidence>
<dbReference type="Gene3D" id="3.60.10.10">
    <property type="entry name" value="Endonuclease/exonuclease/phosphatase"/>
    <property type="match status" value="1"/>
</dbReference>
<sequence>MVMQISDCRNNSQDTNECVSKTPLKANGDTRLRKAYESREVEGKDNIRIQLIIDEGPIRNNKRNGLGNVGEMEVKPIVERMTQEPKPLDIEITEGDCGPELGQYEIWQIKQMNGEKHMQEEGRWADSVEEGDHMQMWLLTIVYSSPGESERKEGWRKLRDISKNVNAPWMVIGDFNAITSPIEEKGGVPMDSKK</sequence>
<dbReference type="EMBL" id="SDMP01000010">
    <property type="protein sequence ID" value="RYR33237.1"/>
    <property type="molecule type" value="Genomic_DNA"/>
</dbReference>
<dbReference type="InterPro" id="IPR036691">
    <property type="entry name" value="Endo/exonu/phosph_ase_sf"/>
</dbReference>
<evidence type="ECO:0000313" key="2">
    <source>
        <dbReference type="Proteomes" id="UP000289738"/>
    </source>
</evidence>
<keyword evidence="2" id="KW-1185">Reference proteome</keyword>
<reference evidence="1 2" key="1">
    <citation type="submission" date="2019-01" db="EMBL/GenBank/DDBJ databases">
        <title>Sequencing of cultivated peanut Arachis hypogaea provides insights into genome evolution and oil improvement.</title>
        <authorList>
            <person name="Chen X."/>
        </authorList>
    </citation>
    <scope>NUCLEOTIDE SEQUENCE [LARGE SCALE GENOMIC DNA]</scope>
    <source>
        <strain evidence="2">cv. Fuhuasheng</strain>
        <tissue evidence="1">Leaves</tissue>
    </source>
</reference>
<organism evidence="1 2">
    <name type="scientific">Arachis hypogaea</name>
    <name type="common">Peanut</name>
    <dbReference type="NCBI Taxonomy" id="3818"/>
    <lineage>
        <taxon>Eukaryota</taxon>
        <taxon>Viridiplantae</taxon>
        <taxon>Streptophyta</taxon>
        <taxon>Embryophyta</taxon>
        <taxon>Tracheophyta</taxon>
        <taxon>Spermatophyta</taxon>
        <taxon>Magnoliopsida</taxon>
        <taxon>eudicotyledons</taxon>
        <taxon>Gunneridae</taxon>
        <taxon>Pentapetalae</taxon>
        <taxon>rosids</taxon>
        <taxon>fabids</taxon>
        <taxon>Fabales</taxon>
        <taxon>Fabaceae</taxon>
        <taxon>Papilionoideae</taxon>
        <taxon>50 kb inversion clade</taxon>
        <taxon>dalbergioids sensu lato</taxon>
        <taxon>Dalbergieae</taxon>
        <taxon>Pterocarpus clade</taxon>
        <taxon>Arachis</taxon>
    </lineage>
</organism>
<gene>
    <name evidence="1" type="ORF">Ahy_A10g047796</name>
</gene>
<dbReference type="Proteomes" id="UP000289738">
    <property type="component" value="Chromosome A10"/>
</dbReference>
<evidence type="ECO:0008006" key="3">
    <source>
        <dbReference type="Google" id="ProtNLM"/>
    </source>
</evidence>
<dbReference type="AlphaFoldDB" id="A0A445B3H5"/>
<proteinExistence type="predicted"/>
<protein>
    <recommendedName>
        <fullName evidence="3">Endonuclease/exonuclease/phosphatase domain-containing protein</fullName>
    </recommendedName>
</protein>
<name>A0A445B3H5_ARAHY</name>
<accession>A0A445B3H5</accession>
<comment type="caution">
    <text evidence="1">The sequence shown here is derived from an EMBL/GenBank/DDBJ whole genome shotgun (WGS) entry which is preliminary data.</text>
</comment>
<dbReference type="SUPFAM" id="SSF56219">
    <property type="entry name" value="DNase I-like"/>
    <property type="match status" value="1"/>
</dbReference>